<dbReference type="Proteomes" id="UP000007875">
    <property type="component" value="Unassembled WGS sequence"/>
</dbReference>
<evidence type="ECO:0008006" key="4">
    <source>
        <dbReference type="Google" id="ProtNLM"/>
    </source>
</evidence>
<accession>H2ZF22</accession>
<reference evidence="2" key="2">
    <citation type="submission" date="2025-08" db="UniProtKB">
        <authorList>
            <consortium name="Ensembl"/>
        </authorList>
    </citation>
    <scope>IDENTIFICATION</scope>
</reference>
<dbReference type="Gene3D" id="1.20.1070.10">
    <property type="entry name" value="Rhodopsin 7-helix transmembrane proteins"/>
    <property type="match status" value="1"/>
</dbReference>
<dbReference type="AlphaFoldDB" id="H2ZF22"/>
<feature type="region of interest" description="Disordered" evidence="1">
    <location>
        <begin position="76"/>
        <end position="97"/>
    </location>
</feature>
<dbReference type="HOGENOM" id="CLU_1906014_0_0_1"/>
<proteinExistence type="predicted"/>
<evidence type="ECO:0000256" key="1">
    <source>
        <dbReference type="SAM" id="MobiDB-lite"/>
    </source>
</evidence>
<name>H2ZF22_CIOSA</name>
<evidence type="ECO:0000313" key="3">
    <source>
        <dbReference type="Proteomes" id="UP000007875"/>
    </source>
</evidence>
<evidence type="ECO:0000313" key="2">
    <source>
        <dbReference type="Ensembl" id="ENSCSAVP00000016188.1"/>
    </source>
</evidence>
<dbReference type="InParanoid" id="H2ZF22"/>
<keyword evidence="3" id="KW-1185">Reference proteome</keyword>
<reference evidence="2" key="3">
    <citation type="submission" date="2025-09" db="UniProtKB">
        <authorList>
            <consortium name="Ensembl"/>
        </authorList>
    </citation>
    <scope>IDENTIFICATION</scope>
</reference>
<reference evidence="3" key="1">
    <citation type="submission" date="2003-08" db="EMBL/GenBank/DDBJ databases">
        <authorList>
            <person name="Birren B."/>
            <person name="Nusbaum C."/>
            <person name="Abebe A."/>
            <person name="Abouelleil A."/>
            <person name="Adekoya E."/>
            <person name="Ait-zahra M."/>
            <person name="Allen N."/>
            <person name="Allen T."/>
            <person name="An P."/>
            <person name="Anderson M."/>
            <person name="Anderson S."/>
            <person name="Arachchi H."/>
            <person name="Armbruster J."/>
            <person name="Bachantsang P."/>
            <person name="Baldwin J."/>
            <person name="Barry A."/>
            <person name="Bayul T."/>
            <person name="Blitshsteyn B."/>
            <person name="Bloom T."/>
            <person name="Blye J."/>
            <person name="Boguslavskiy L."/>
            <person name="Borowsky M."/>
            <person name="Boukhgalter B."/>
            <person name="Brunache A."/>
            <person name="Butler J."/>
            <person name="Calixte N."/>
            <person name="Calvo S."/>
            <person name="Camarata J."/>
            <person name="Campo K."/>
            <person name="Chang J."/>
            <person name="Cheshatsang Y."/>
            <person name="Citroen M."/>
            <person name="Collymore A."/>
            <person name="Considine T."/>
            <person name="Cook A."/>
            <person name="Cooke P."/>
            <person name="Corum B."/>
            <person name="Cuomo C."/>
            <person name="David R."/>
            <person name="Dawoe T."/>
            <person name="Degray S."/>
            <person name="Dodge S."/>
            <person name="Dooley K."/>
            <person name="Dorje P."/>
            <person name="Dorjee K."/>
            <person name="Dorris L."/>
            <person name="Duffey N."/>
            <person name="Dupes A."/>
            <person name="Elkins T."/>
            <person name="Engels R."/>
            <person name="Erickson J."/>
            <person name="Farina A."/>
            <person name="Faro S."/>
            <person name="Ferreira P."/>
            <person name="Fischer H."/>
            <person name="Fitzgerald M."/>
            <person name="Foley K."/>
            <person name="Gage D."/>
            <person name="Galagan J."/>
            <person name="Gearin G."/>
            <person name="Gnerre S."/>
            <person name="Gnirke A."/>
            <person name="Goyette A."/>
            <person name="Graham J."/>
            <person name="Grandbois E."/>
            <person name="Gyaltsen K."/>
            <person name="Hafez N."/>
            <person name="Hagopian D."/>
            <person name="Hagos B."/>
            <person name="Hall J."/>
            <person name="Hatcher B."/>
            <person name="Heller A."/>
            <person name="Higgins H."/>
            <person name="Honan T."/>
            <person name="Horn A."/>
            <person name="Houde N."/>
            <person name="Hughes L."/>
            <person name="Hulme W."/>
            <person name="Husby E."/>
            <person name="Iliev I."/>
            <person name="Jaffe D."/>
            <person name="Jones C."/>
            <person name="Kamal M."/>
            <person name="Kamat A."/>
            <person name="Kamvysselis M."/>
            <person name="Karlsson E."/>
            <person name="Kells C."/>
            <person name="Kieu A."/>
            <person name="Kisner P."/>
            <person name="Kodira C."/>
            <person name="Kulbokas E."/>
            <person name="Labutti K."/>
            <person name="Lama D."/>
            <person name="Landers T."/>
            <person name="Leger J."/>
            <person name="Levine S."/>
            <person name="Lewis D."/>
            <person name="Lewis T."/>
            <person name="Lindblad-toh K."/>
            <person name="Liu X."/>
            <person name="Lokyitsang T."/>
            <person name="Lokyitsang Y."/>
            <person name="Lucien O."/>
            <person name="Lui A."/>
            <person name="Ma L.J."/>
            <person name="Mabbitt R."/>
            <person name="Macdonald J."/>
            <person name="Maclean C."/>
            <person name="Major J."/>
            <person name="Manning J."/>
            <person name="Marabella R."/>
            <person name="Maru K."/>
            <person name="Matthews C."/>
            <person name="Mauceli E."/>
            <person name="Mccarthy M."/>
            <person name="Mcdonough S."/>
            <person name="Mcghee T."/>
            <person name="Meldrim J."/>
            <person name="Meneus L."/>
            <person name="Mesirov J."/>
            <person name="Mihalev A."/>
            <person name="Mihova T."/>
            <person name="Mikkelsen T."/>
            <person name="Mlenga V."/>
            <person name="Moru K."/>
            <person name="Mozes J."/>
            <person name="Mulrain L."/>
            <person name="Munson G."/>
            <person name="Naylor J."/>
            <person name="Newes C."/>
            <person name="Nguyen C."/>
            <person name="Nguyen N."/>
            <person name="Nguyen T."/>
            <person name="Nicol R."/>
            <person name="Nielsen C."/>
            <person name="Nizzari M."/>
            <person name="Norbu C."/>
            <person name="Norbu N."/>
            <person name="O'donnell P."/>
            <person name="Okoawo O."/>
            <person name="O'leary S."/>
            <person name="Omotosho B."/>
            <person name="O'neill K."/>
            <person name="Osman S."/>
            <person name="Parker S."/>
            <person name="Perrin D."/>
            <person name="Phunkhang P."/>
            <person name="Piqani B."/>
            <person name="Purcell S."/>
            <person name="Rachupka T."/>
            <person name="Ramasamy U."/>
            <person name="Rameau R."/>
            <person name="Ray V."/>
            <person name="Raymond C."/>
            <person name="Retta R."/>
            <person name="Richardson S."/>
            <person name="Rise C."/>
            <person name="Rodriguez J."/>
            <person name="Rogers J."/>
            <person name="Rogov P."/>
            <person name="Rutman M."/>
            <person name="Schupbach R."/>
            <person name="Seaman C."/>
            <person name="Settipalli S."/>
            <person name="Sharpe T."/>
            <person name="Sheridan J."/>
            <person name="Sherpa N."/>
            <person name="Shi J."/>
            <person name="Smirnov S."/>
            <person name="Smith C."/>
            <person name="Sougnez C."/>
            <person name="Spencer B."/>
            <person name="Stalker J."/>
            <person name="Stange-thomann N."/>
            <person name="Stavropoulos S."/>
            <person name="Stetson K."/>
            <person name="Stone C."/>
            <person name="Stone S."/>
            <person name="Stubbs M."/>
            <person name="Talamas J."/>
            <person name="Tchuinga P."/>
            <person name="Tenzing P."/>
            <person name="Tesfaye S."/>
            <person name="Theodore J."/>
            <person name="Thoulutsang Y."/>
            <person name="Topham K."/>
            <person name="Towey S."/>
            <person name="Tsamla T."/>
            <person name="Tsomo N."/>
            <person name="Vallee D."/>
            <person name="Vassiliev H."/>
            <person name="Venkataraman V."/>
            <person name="Vinson J."/>
            <person name="Vo A."/>
            <person name="Wade C."/>
            <person name="Wang S."/>
            <person name="Wangchuk T."/>
            <person name="Wangdi T."/>
            <person name="Whittaker C."/>
            <person name="Wilkinson J."/>
            <person name="Wu Y."/>
            <person name="Wyman D."/>
            <person name="Yadav S."/>
            <person name="Yang S."/>
            <person name="Yang X."/>
            <person name="Yeager S."/>
            <person name="Yee E."/>
            <person name="Young G."/>
            <person name="Zainoun J."/>
            <person name="Zembeck L."/>
            <person name="Zimmer A."/>
            <person name="Zody M."/>
            <person name="Lander E."/>
        </authorList>
    </citation>
    <scope>NUCLEOTIDE SEQUENCE [LARGE SCALE GENOMIC DNA]</scope>
</reference>
<dbReference type="Ensembl" id="ENSCSAVT00000016369.1">
    <property type="protein sequence ID" value="ENSCSAVP00000016188.1"/>
    <property type="gene ID" value="ENSCSAVG00000009521.1"/>
</dbReference>
<sequence length="133" mass="14908">MGQGIGIIPQEAEPSVIQYNIHMALTCLSWGHGCVNPFLYAFMREDVRLKLAEISNQMGLCQANVQRTVFSDFSQGDPASKGFPRSKRAPTTGRTHELHVLKDPSTAKRTNQEQLENKFQEADIVMCRTVDKV</sequence>
<organism evidence="2 3">
    <name type="scientific">Ciona savignyi</name>
    <name type="common">Pacific transparent sea squirt</name>
    <dbReference type="NCBI Taxonomy" id="51511"/>
    <lineage>
        <taxon>Eukaryota</taxon>
        <taxon>Metazoa</taxon>
        <taxon>Chordata</taxon>
        <taxon>Tunicata</taxon>
        <taxon>Ascidiacea</taxon>
        <taxon>Phlebobranchia</taxon>
        <taxon>Cionidae</taxon>
        <taxon>Ciona</taxon>
    </lineage>
</organism>
<protein>
    <recommendedName>
        <fullName evidence="4">G-protein coupled receptors family 1 profile domain-containing protein</fullName>
    </recommendedName>
</protein>